<evidence type="ECO:0000256" key="6">
    <source>
        <dbReference type="ARBA" id="ARBA00022691"/>
    </source>
</evidence>
<dbReference type="RefSeq" id="WP_169580539.1">
    <property type="nucleotide sequence ID" value="NZ_CP051480.1"/>
</dbReference>
<dbReference type="HAMAP" id="MF_01007">
    <property type="entry name" value="16SrRNA_methyltr_H"/>
    <property type="match status" value="1"/>
</dbReference>
<evidence type="ECO:0000256" key="1">
    <source>
        <dbReference type="ARBA" id="ARBA00010396"/>
    </source>
</evidence>
<accession>A0A858U7L2</accession>
<dbReference type="InterPro" id="IPR002903">
    <property type="entry name" value="RsmH"/>
</dbReference>
<dbReference type="EMBL" id="CP051480">
    <property type="protein sequence ID" value="QJG66716.1"/>
    <property type="molecule type" value="Genomic_DNA"/>
</dbReference>
<dbReference type="InterPro" id="IPR023397">
    <property type="entry name" value="SAM-dep_MeTrfase_MraW_recog"/>
</dbReference>
<dbReference type="Gene3D" id="1.10.150.170">
    <property type="entry name" value="Putative methyltransferase TM0872, insert domain"/>
    <property type="match status" value="1"/>
</dbReference>
<dbReference type="GO" id="GO:0005737">
    <property type="term" value="C:cytoplasm"/>
    <property type="evidence" value="ECO:0007669"/>
    <property type="project" value="UniProtKB-SubCell"/>
</dbReference>
<dbReference type="PIRSF" id="PIRSF004486">
    <property type="entry name" value="MraW"/>
    <property type="match status" value="1"/>
</dbReference>
<dbReference type="EC" id="2.1.1.199" evidence="7"/>
<dbReference type="Pfam" id="PF01795">
    <property type="entry name" value="Methyltransf_5"/>
    <property type="match status" value="1"/>
</dbReference>
<dbReference type="NCBIfam" id="TIGR00006">
    <property type="entry name" value="16S rRNA (cytosine(1402)-N(4))-methyltransferase RsmH"/>
    <property type="match status" value="1"/>
</dbReference>
<keyword evidence="9" id="KW-1185">Reference proteome</keyword>
<dbReference type="KEGG" id="mphn:HGG64_03080"/>
<proteinExistence type="inferred from homology"/>
<keyword evidence="2 7" id="KW-0963">Cytoplasm</keyword>
<gene>
    <name evidence="7 8" type="primary">rsmH</name>
    <name evidence="8" type="ORF">HGG64_03080</name>
</gene>
<feature type="binding site" evidence="7">
    <location>
        <position position="79"/>
    </location>
    <ligand>
        <name>S-adenosyl-L-methionine</name>
        <dbReference type="ChEBI" id="CHEBI:59789"/>
    </ligand>
</feature>
<evidence type="ECO:0000313" key="8">
    <source>
        <dbReference type="EMBL" id="QJG66716.1"/>
    </source>
</evidence>
<comment type="catalytic activity">
    <reaction evidence="7">
        <text>cytidine(1402) in 16S rRNA + S-adenosyl-L-methionine = N(4)-methylcytidine(1402) in 16S rRNA + S-adenosyl-L-homocysteine + H(+)</text>
        <dbReference type="Rhea" id="RHEA:42928"/>
        <dbReference type="Rhea" id="RHEA-COMP:10286"/>
        <dbReference type="Rhea" id="RHEA-COMP:10287"/>
        <dbReference type="ChEBI" id="CHEBI:15378"/>
        <dbReference type="ChEBI" id="CHEBI:57856"/>
        <dbReference type="ChEBI" id="CHEBI:59789"/>
        <dbReference type="ChEBI" id="CHEBI:74506"/>
        <dbReference type="ChEBI" id="CHEBI:82748"/>
        <dbReference type="EC" id="2.1.1.199"/>
    </reaction>
</comment>
<dbReference type="GO" id="GO:0071424">
    <property type="term" value="F:rRNA (cytosine-N4-)-methyltransferase activity"/>
    <property type="evidence" value="ECO:0007669"/>
    <property type="project" value="UniProtKB-UniRule"/>
</dbReference>
<evidence type="ECO:0000256" key="3">
    <source>
        <dbReference type="ARBA" id="ARBA00022552"/>
    </source>
</evidence>
<comment type="subcellular location">
    <subcellularLocation>
        <location evidence="7">Cytoplasm</location>
    </subcellularLocation>
</comment>
<name>A0A858U7L2_9MOLU</name>
<comment type="similarity">
    <text evidence="1 7">Belongs to the methyltransferase superfamily. RsmH family.</text>
</comment>
<sequence>MIEKHVPVLLNEVINSLDIKPHGIYVDLTLGRAGHSKEILKKLDTGKLICFDKDIEAINESNKKLADINSNYFLVKSDFRYLKKELNKLGIEKVDGILADLGVSSPQLDNKSRGFSYSQDTVLDMRMDLDNKLSASDIINHYSEEKIVDILYKNADVKLAKLIAKAIVENRPINTTFELNDLLKKVLPAKIVRQKNPSKAVFQALRIEVNDELGALKALLEQIDSVLNVDGKLAIITFHSKEDAIVKNYFQQLNYYDPVLKKIPIQINKKWKQKTVFPSEDEITNNKRARSAKLRIITRLE</sequence>
<keyword evidence="4 7" id="KW-0489">Methyltransferase</keyword>
<dbReference type="Gene3D" id="3.40.50.150">
    <property type="entry name" value="Vaccinia Virus protein VP39"/>
    <property type="match status" value="1"/>
</dbReference>
<keyword evidence="5 7" id="KW-0808">Transferase</keyword>
<dbReference type="GO" id="GO:0070475">
    <property type="term" value="P:rRNA base methylation"/>
    <property type="evidence" value="ECO:0007669"/>
    <property type="project" value="UniProtKB-UniRule"/>
</dbReference>
<feature type="binding site" evidence="7">
    <location>
        <position position="107"/>
    </location>
    <ligand>
        <name>S-adenosyl-L-methionine</name>
        <dbReference type="ChEBI" id="CHEBI:59789"/>
    </ligand>
</feature>
<dbReference type="SUPFAM" id="SSF81799">
    <property type="entry name" value="Putative methyltransferase TM0872, insert domain"/>
    <property type="match status" value="1"/>
</dbReference>
<evidence type="ECO:0000256" key="4">
    <source>
        <dbReference type="ARBA" id="ARBA00022603"/>
    </source>
</evidence>
<dbReference type="SUPFAM" id="SSF53335">
    <property type="entry name" value="S-adenosyl-L-methionine-dependent methyltransferases"/>
    <property type="match status" value="1"/>
</dbReference>
<dbReference type="PANTHER" id="PTHR11265">
    <property type="entry name" value="S-ADENOSYL-METHYLTRANSFERASE MRAW"/>
    <property type="match status" value="1"/>
</dbReference>
<organism evidence="8 9">
    <name type="scientific">Mycoplasma phocoeninasale</name>
    <dbReference type="NCBI Taxonomy" id="2726117"/>
    <lineage>
        <taxon>Bacteria</taxon>
        <taxon>Bacillati</taxon>
        <taxon>Mycoplasmatota</taxon>
        <taxon>Mollicutes</taxon>
        <taxon>Mycoplasmataceae</taxon>
        <taxon>Mycoplasma</taxon>
    </lineage>
</organism>
<dbReference type="Proteomes" id="UP000501728">
    <property type="component" value="Chromosome"/>
</dbReference>
<evidence type="ECO:0000256" key="2">
    <source>
        <dbReference type="ARBA" id="ARBA00022490"/>
    </source>
</evidence>
<dbReference type="AlphaFoldDB" id="A0A858U7L2"/>
<dbReference type="PANTHER" id="PTHR11265:SF0">
    <property type="entry name" value="12S RRNA N4-METHYLCYTIDINE METHYLTRANSFERASE"/>
    <property type="match status" value="1"/>
</dbReference>
<protein>
    <recommendedName>
        <fullName evidence="7">Ribosomal RNA small subunit methyltransferase H</fullName>
        <ecNumber evidence="7">2.1.1.199</ecNumber>
    </recommendedName>
    <alternativeName>
        <fullName evidence="7">16S rRNA m(4)C1402 methyltransferase</fullName>
    </alternativeName>
    <alternativeName>
        <fullName evidence="7">rRNA (cytosine-N(4)-)-methyltransferase RsmH</fullName>
    </alternativeName>
</protein>
<evidence type="ECO:0000313" key="9">
    <source>
        <dbReference type="Proteomes" id="UP000501728"/>
    </source>
</evidence>
<keyword evidence="3 7" id="KW-0698">rRNA processing</keyword>
<comment type="function">
    <text evidence="7">Specifically methylates the N4 position of cytidine in position 1402 (C1402) of 16S rRNA.</text>
</comment>
<evidence type="ECO:0000256" key="5">
    <source>
        <dbReference type="ARBA" id="ARBA00022679"/>
    </source>
</evidence>
<feature type="binding site" evidence="7">
    <location>
        <position position="52"/>
    </location>
    <ligand>
        <name>S-adenosyl-L-methionine</name>
        <dbReference type="ChEBI" id="CHEBI:59789"/>
    </ligand>
</feature>
<feature type="binding site" evidence="7">
    <location>
        <begin position="33"/>
        <end position="35"/>
    </location>
    <ligand>
        <name>S-adenosyl-L-methionine</name>
        <dbReference type="ChEBI" id="CHEBI:59789"/>
    </ligand>
</feature>
<dbReference type="InterPro" id="IPR029063">
    <property type="entry name" value="SAM-dependent_MTases_sf"/>
</dbReference>
<reference evidence="8 9" key="1">
    <citation type="submission" date="2020-04" db="EMBL/GenBank/DDBJ databases">
        <title>Novel Mycoplasma species detected in Phocoena phocoena (harbor porpoise) from the USA.</title>
        <authorList>
            <person name="Volokhov D.V."/>
        </authorList>
    </citation>
    <scope>NUCLEOTIDE SEQUENCE [LARGE SCALE GENOMIC DNA]</scope>
    <source>
        <strain evidence="8 9">C264-NAS</strain>
    </source>
</reference>
<keyword evidence="6 7" id="KW-0949">S-adenosyl-L-methionine</keyword>
<feature type="binding site" evidence="7">
    <location>
        <position position="100"/>
    </location>
    <ligand>
        <name>S-adenosyl-L-methionine</name>
        <dbReference type="ChEBI" id="CHEBI:59789"/>
    </ligand>
</feature>
<evidence type="ECO:0000256" key="7">
    <source>
        <dbReference type="HAMAP-Rule" id="MF_01007"/>
    </source>
</evidence>